<proteinExistence type="inferred from homology"/>
<evidence type="ECO:0000256" key="2">
    <source>
        <dbReference type="ARBA" id="ARBA00023015"/>
    </source>
</evidence>
<protein>
    <submittedName>
        <fullName evidence="8">RNA polymerase sigma factor SigX</fullName>
    </submittedName>
    <submittedName>
        <fullName evidence="9">Sigma-70 family RNA polymerase sigma factor</fullName>
    </submittedName>
</protein>
<dbReference type="GO" id="GO:0006352">
    <property type="term" value="P:DNA-templated transcription initiation"/>
    <property type="evidence" value="ECO:0007669"/>
    <property type="project" value="InterPro"/>
</dbReference>
<evidence type="ECO:0000256" key="5">
    <source>
        <dbReference type="ARBA" id="ARBA00023163"/>
    </source>
</evidence>
<evidence type="ECO:0000256" key="1">
    <source>
        <dbReference type="ARBA" id="ARBA00010641"/>
    </source>
</evidence>
<evidence type="ECO:0000256" key="4">
    <source>
        <dbReference type="ARBA" id="ARBA00023125"/>
    </source>
</evidence>
<dbReference type="PANTHER" id="PTHR43133">
    <property type="entry name" value="RNA POLYMERASE ECF-TYPE SIGMA FACTO"/>
    <property type="match status" value="1"/>
</dbReference>
<dbReference type="EMBL" id="WKQV01000004">
    <property type="protein sequence ID" value="MSD26549.1"/>
    <property type="molecule type" value="Genomic_DNA"/>
</dbReference>
<accession>A0A173TN39</accession>
<feature type="domain" description="RNA polymerase sigma-70 region 2" evidence="6">
    <location>
        <begin position="24"/>
        <end position="81"/>
    </location>
</feature>
<sequence>MDDREIIKLYNCRSEDALLETEKKYGKLVSFIIGRLIRNQLDVEECTNDTYLGVWFTIPPKTPDNLKAYILKIARNQALKKYEHIHAAKRDIDMCLPYEELSNYLAKAGEEDWENNELKDIVEDFLESLQKPHRQVFVLRYWYFMSVKEIMKCCNMSKSKVETILFRTRKKLREQLAERKYL</sequence>
<dbReference type="Pfam" id="PF04542">
    <property type="entry name" value="Sigma70_r2"/>
    <property type="match status" value="1"/>
</dbReference>
<keyword evidence="5" id="KW-0804">Transcription</keyword>
<dbReference type="InterPro" id="IPR036388">
    <property type="entry name" value="WH-like_DNA-bd_sf"/>
</dbReference>
<dbReference type="Pfam" id="PF08281">
    <property type="entry name" value="Sigma70_r4_2"/>
    <property type="match status" value="1"/>
</dbReference>
<evidence type="ECO:0000313" key="8">
    <source>
        <dbReference type="EMBL" id="CUN04253.1"/>
    </source>
</evidence>
<dbReference type="InterPro" id="IPR013325">
    <property type="entry name" value="RNA_pol_sigma_r2"/>
</dbReference>
<feature type="domain" description="RNA polymerase sigma factor 70 region 4 type 2" evidence="7">
    <location>
        <begin position="121"/>
        <end position="172"/>
    </location>
</feature>
<dbReference type="OrthoDB" id="1918609at2"/>
<dbReference type="Gene3D" id="1.10.10.10">
    <property type="entry name" value="Winged helix-like DNA-binding domain superfamily/Winged helix DNA-binding domain"/>
    <property type="match status" value="1"/>
</dbReference>
<dbReference type="NCBIfam" id="TIGR02937">
    <property type="entry name" value="sigma70-ECF"/>
    <property type="match status" value="1"/>
</dbReference>
<evidence type="ECO:0000313" key="9">
    <source>
        <dbReference type="EMBL" id="MSD26549.1"/>
    </source>
</evidence>
<dbReference type="SUPFAM" id="SSF88659">
    <property type="entry name" value="Sigma3 and sigma4 domains of RNA polymerase sigma factors"/>
    <property type="match status" value="1"/>
</dbReference>
<evidence type="ECO:0000313" key="10">
    <source>
        <dbReference type="Proteomes" id="UP000095673"/>
    </source>
</evidence>
<dbReference type="AlphaFoldDB" id="A0A173TN39"/>
<name>A0A173TN39_9FIRM</name>
<reference evidence="8 10" key="1">
    <citation type="submission" date="2015-09" db="EMBL/GenBank/DDBJ databases">
        <authorList>
            <consortium name="Pathogen Informatics"/>
        </authorList>
    </citation>
    <scope>NUCLEOTIDE SEQUENCE [LARGE SCALE GENOMIC DNA]</scope>
    <source>
        <strain evidence="8 10">2789STDY5834968</strain>
    </source>
</reference>
<evidence type="ECO:0000256" key="3">
    <source>
        <dbReference type="ARBA" id="ARBA00023082"/>
    </source>
</evidence>
<dbReference type="GO" id="GO:0003677">
    <property type="term" value="F:DNA binding"/>
    <property type="evidence" value="ECO:0007669"/>
    <property type="project" value="UniProtKB-KW"/>
</dbReference>
<organism evidence="8 10">
    <name type="scientific">Agathobacter rectalis</name>
    <dbReference type="NCBI Taxonomy" id="39491"/>
    <lineage>
        <taxon>Bacteria</taxon>
        <taxon>Bacillati</taxon>
        <taxon>Bacillota</taxon>
        <taxon>Clostridia</taxon>
        <taxon>Lachnospirales</taxon>
        <taxon>Lachnospiraceae</taxon>
        <taxon>Agathobacter</taxon>
    </lineage>
</organism>
<dbReference type="RefSeq" id="WP_055238044.1">
    <property type="nucleotide sequence ID" value="NZ_CYXM01000007.1"/>
</dbReference>
<dbReference type="PANTHER" id="PTHR43133:SF8">
    <property type="entry name" value="RNA POLYMERASE SIGMA FACTOR HI_1459-RELATED"/>
    <property type="match status" value="1"/>
</dbReference>
<dbReference type="SUPFAM" id="SSF88946">
    <property type="entry name" value="Sigma2 domain of RNA polymerase sigma factors"/>
    <property type="match status" value="1"/>
</dbReference>
<dbReference type="GO" id="GO:0016987">
    <property type="term" value="F:sigma factor activity"/>
    <property type="evidence" value="ECO:0007669"/>
    <property type="project" value="UniProtKB-KW"/>
</dbReference>
<dbReference type="CDD" id="cd06171">
    <property type="entry name" value="Sigma70_r4"/>
    <property type="match status" value="1"/>
</dbReference>
<evidence type="ECO:0000313" key="11">
    <source>
        <dbReference type="Proteomes" id="UP000465607"/>
    </source>
</evidence>
<dbReference type="Proteomes" id="UP000465607">
    <property type="component" value="Unassembled WGS sequence"/>
</dbReference>
<evidence type="ECO:0000259" key="7">
    <source>
        <dbReference type="Pfam" id="PF08281"/>
    </source>
</evidence>
<dbReference type="InterPro" id="IPR039425">
    <property type="entry name" value="RNA_pol_sigma-70-like"/>
</dbReference>
<dbReference type="Gene3D" id="1.10.1740.10">
    <property type="match status" value="1"/>
</dbReference>
<evidence type="ECO:0000259" key="6">
    <source>
        <dbReference type="Pfam" id="PF04542"/>
    </source>
</evidence>
<dbReference type="InterPro" id="IPR014284">
    <property type="entry name" value="RNA_pol_sigma-70_dom"/>
</dbReference>
<keyword evidence="3" id="KW-0731">Sigma factor</keyword>
<dbReference type="InterPro" id="IPR007627">
    <property type="entry name" value="RNA_pol_sigma70_r2"/>
</dbReference>
<dbReference type="InterPro" id="IPR013249">
    <property type="entry name" value="RNA_pol_sigma70_r4_t2"/>
</dbReference>
<comment type="similarity">
    <text evidence="1">Belongs to the sigma-70 factor family. ECF subfamily.</text>
</comment>
<keyword evidence="4" id="KW-0238">DNA-binding</keyword>
<gene>
    <name evidence="8" type="ORF">ERS852580_01712</name>
    <name evidence="9" type="ORF">GKE44_05070</name>
</gene>
<dbReference type="InterPro" id="IPR013324">
    <property type="entry name" value="RNA_pol_sigma_r3/r4-like"/>
</dbReference>
<dbReference type="EMBL" id="CYXM01000007">
    <property type="protein sequence ID" value="CUN04253.1"/>
    <property type="molecule type" value="Genomic_DNA"/>
</dbReference>
<keyword evidence="2" id="KW-0805">Transcription regulation</keyword>
<reference evidence="9 11" key="2">
    <citation type="journal article" date="2019" name="Nat. Med.">
        <title>A library of human gut bacterial isolates paired with longitudinal multiomics data enables mechanistic microbiome research.</title>
        <authorList>
            <person name="Poyet M."/>
            <person name="Groussin M."/>
            <person name="Gibbons S.M."/>
            <person name="Avila-Pacheco J."/>
            <person name="Jiang X."/>
            <person name="Kearney S.M."/>
            <person name="Perrotta A.R."/>
            <person name="Berdy B."/>
            <person name="Zhao S."/>
            <person name="Lieberman T.D."/>
            <person name="Swanson P.K."/>
            <person name="Smith M."/>
            <person name="Roesemann S."/>
            <person name="Alexander J.E."/>
            <person name="Rich S.A."/>
            <person name="Livny J."/>
            <person name="Vlamakis H."/>
            <person name="Clish C."/>
            <person name="Bullock K."/>
            <person name="Deik A."/>
            <person name="Scott J."/>
            <person name="Pierce K.A."/>
            <person name="Xavier R.J."/>
            <person name="Alm E.J."/>
        </authorList>
    </citation>
    <scope>NUCLEOTIDE SEQUENCE [LARGE SCALE GENOMIC DNA]</scope>
    <source>
        <strain evidence="9 11">BIOML-A5</strain>
    </source>
</reference>
<dbReference type="Proteomes" id="UP000095673">
    <property type="component" value="Unassembled WGS sequence"/>
</dbReference>